<keyword evidence="2" id="KW-1185">Reference proteome</keyword>
<evidence type="ECO:0000313" key="2">
    <source>
        <dbReference type="Proteomes" id="UP000199110"/>
    </source>
</evidence>
<reference evidence="1 2" key="1">
    <citation type="submission" date="2016-10" db="EMBL/GenBank/DDBJ databases">
        <authorList>
            <person name="de Groot N.N."/>
        </authorList>
    </citation>
    <scope>NUCLEOTIDE SEQUENCE [LARGE SCALE GENOMIC DNA]</scope>
    <source>
        <strain evidence="1 2">DSM 19073</strain>
    </source>
</reference>
<organism evidence="1 2">
    <name type="scientific">Jannaschia pohangensis</name>
    <dbReference type="NCBI Taxonomy" id="390807"/>
    <lineage>
        <taxon>Bacteria</taxon>
        <taxon>Pseudomonadati</taxon>
        <taxon>Pseudomonadota</taxon>
        <taxon>Alphaproteobacteria</taxon>
        <taxon>Rhodobacterales</taxon>
        <taxon>Roseobacteraceae</taxon>
        <taxon>Jannaschia</taxon>
    </lineage>
</organism>
<dbReference type="AlphaFoldDB" id="A0A1I3IGJ9"/>
<proteinExistence type="predicted"/>
<dbReference type="Proteomes" id="UP000199110">
    <property type="component" value="Unassembled WGS sequence"/>
</dbReference>
<gene>
    <name evidence="1" type="ORF">SAMN04488095_0961</name>
</gene>
<accession>A0A1I3IGJ9</accession>
<evidence type="ECO:0000313" key="1">
    <source>
        <dbReference type="EMBL" id="SFI47098.1"/>
    </source>
</evidence>
<dbReference type="RefSeq" id="WP_092777601.1">
    <property type="nucleotide sequence ID" value="NZ_FORA01000001.1"/>
</dbReference>
<dbReference type="OrthoDB" id="9021298at2"/>
<name>A0A1I3IGJ9_9RHOB</name>
<sequence length="305" mass="33250">MANPAFSSRAAAGADCADCPPKTENIIVIGSEFEYLRSGFQLKCMFLGCGYGVAQGTLRPPGYTRADRTTIAYVDKGYTRWELLNLDYLRDHAGVRIRTIGSSNSFINLLANRGTGADRHVIRNLVMFCHGFPSYFALNYSGPGSDMNVFYGNFAAVPTNAFAPDGKLFSYACRTAMNVGARGPQTSLGQRLANRFDITVRAYKRRTNYGSCIRLRSEHERLATDLKAARVGKEGQRIPLPPDHEAYPHPGLSDGFWPGIEDGGQSEGINNYALWRKNGARALPVEGTSPAGQPTGFFTLTPAGT</sequence>
<dbReference type="STRING" id="390807.SAMN04488095_0961"/>
<dbReference type="EMBL" id="FORA01000001">
    <property type="protein sequence ID" value="SFI47098.1"/>
    <property type="molecule type" value="Genomic_DNA"/>
</dbReference>
<protein>
    <submittedName>
        <fullName evidence="1">Uncharacterized protein</fullName>
    </submittedName>
</protein>